<dbReference type="EMBL" id="CCKQ01010409">
    <property type="protein sequence ID" value="CDW81916.1"/>
    <property type="molecule type" value="Genomic_DNA"/>
</dbReference>
<organism evidence="1 2">
    <name type="scientific">Stylonychia lemnae</name>
    <name type="common">Ciliate</name>
    <dbReference type="NCBI Taxonomy" id="5949"/>
    <lineage>
        <taxon>Eukaryota</taxon>
        <taxon>Sar</taxon>
        <taxon>Alveolata</taxon>
        <taxon>Ciliophora</taxon>
        <taxon>Intramacronucleata</taxon>
        <taxon>Spirotrichea</taxon>
        <taxon>Stichotrichia</taxon>
        <taxon>Sporadotrichida</taxon>
        <taxon>Oxytrichidae</taxon>
        <taxon>Stylonychinae</taxon>
        <taxon>Stylonychia</taxon>
    </lineage>
</organism>
<evidence type="ECO:0000313" key="1">
    <source>
        <dbReference type="EMBL" id="CDW81916.1"/>
    </source>
</evidence>
<sequence length="311" mass="36578">MMIPERKFIIEQDFDTYLQKPVPPKLSSKKPCWIAKHINLLHLKISKGVCYDYMLANIRLFQPKIVMDIDIDNFLDEDNEAEKFMELLGYYEMFTDNLKELVLKHPLKKTPPAQRIDVLRKVIQEGRKFRKDLRLLSVSGYTTDPSVDAVLRCNVFPNLEVFKVKFDQVKMNYYKIKKRIKLANLRKLDMTGCCIKFDNPYESQNGVHQLQQMYMQHLGNHRVLTQQELIKIKKEALAKNYKKFLKKRGAEYEGEGEEDEKNNQIVLVAKKFQGKGIMMSSQTSNESDDLEEVRESHIGIQKFDMESDFFC</sequence>
<name>A0A078AJ47_STYLE</name>
<dbReference type="Proteomes" id="UP000039865">
    <property type="component" value="Unassembled WGS sequence"/>
</dbReference>
<accession>A0A078AJ47</accession>
<protein>
    <submittedName>
        <fullName evidence="1">Uncharacterized protein</fullName>
    </submittedName>
</protein>
<dbReference type="InParanoid" id="A0A078AJ47"/>
<keyword evidence="2" id="KW-1185">Reference proteome</keyword>
<dbReference type="AlphaFoldDB" id="A0A078AJ47"/>
<evidence type="ECO:0000313" key="2">
    <source>
        <dbReference type="Proteomes" id="UP000039865"/>
    </source>
</evidence>
<gene>
    <name evidence="1" type="primary">Contig3402.g3640</name>
    <name evidence="1" type="ORF">STYLEM_10940</name>
</gene>
<reference evidence="1 2" key="1">
    <citation type="submission" date="2014-06" db="EMBL/GenBank/DDBJ databases">
        <authorList>
            <person name="Swart Estienne"/>
        </authorList>
    </citation>
    <scope>NUCLEOTIDE SEQUENCE [LARGE SCALE GENOMIC DNA]</scope>
    <source>
        <strain evidence="1 2">130c</strain>
    </source>
</reference>
<proteinExistence type="predicted"/>